<gene>
    <name evidence="1" type="ORF">AAHA92_32251</name>
</gene>
<organism evidence="1 2">
    <name type="scientific">Salvia divinorum</name>
    <name type="common">Maria pastora</name>
    <name type="synonym">Diviner's sage</name>
    <dbReference type="NCBI Taxonomy" id="28513"/>
    <lineage>
        <taxon>Eukaryota</taxon>
        <taxon>Viridiplantae</taxon>
        <taxon>Streptophyta</taxon>
        <taxon>Embryophyta</taxon>
        <taxon>Tracheophyta</taxon>
        <taxon>Spermatophyta</taxon>
        <taxon>Magnoliopsida</taxon>
        <taxon>eudicotyledons</taxon>
        <taxon>Gunneridae</taxon>
        <taxon>Pentapetalae</taxon>
        <taxon>asterids</taxon>
        <taxon>lamiids</taxon>
        <taxon>Lamiales</taxon>
        <taxon>Lamiaceae</taxon>
        <taxon>Nepetoideae</taxon>
        <taxon>Mentheae</taxon>
        <taxon>Salviinae</taxon>
        <taxon>Salvia</taxon>
        <taxon>Salvia subgen. Calosphace</taxon>
    </lineage>
</organism>
<dbReference type="Proteomes" id="UP001567538">
    <property type="component" value="Unassembled WGS sequence"/>
</dbReference>
<reference evidence="1 2" key="1">
    <citation type="submission" date="2024-06" db="EMBL/GenBank/DDBJ databases">
        <title>A chromosome level genome sequence of Diviner's sage (Salvia divinorum).</title>
        <authorList>
            <person name="Ford S.A."/>
            <person name="Ro D.-K."/>
            <person name="Ness R.W."/>
            <person name="Phillips M.A."/>
        </authorList>
    </citation>
    <scope>NUCLEOTIDE SEQUENCE [LARGE SCALE GENOMIC DNA]</scope>
    <source>
        <strain evidence="1">SAF-2024a</strain>
        <tissue evidence="1">Leaf</tissue>
    </source>
</reference>
<name>A0ABD1FKM6_SALDI</name>
<proteinExistence type="predicted"/>
<evidence type="ECO:0000313" key="1">
    <source>
        <dbReference type="EMBL" id="KAL1532217.1"/>
    </source>
</evidence>
<dbReference type="AlphaFoldDB" id="A0ABD1FKM6"/>
<sequence length="70" mass="8163">MIRVLDFNSKSYVLPIHKLRFWSNCVSHMHVTGCRSNTDNHDEIMNMFPELFLEVVDAFQAIVCDAYPCL</sequence>
<dbReference type="EMBL" id="JBEAFC010000014">
    <property type="protein sequence ID" value="KAL1532217.1"/>
    <property type="molecule type" value="Genomic_DNA"/>
</dbReference>
<accession>A0ABD1FKM6</accession>
<comment type="caution">
    <text evidence="1">The sequence shown here is derived from an EMBL/GenBank/DDBJ whole genome shotgun (WGS) entry which is preliminary data.</text>
</comment>
<evidence type="ECO:0000313" key="2">
    <source>
        <dbReference type="Proteomes" id="UP001567538"/>
    </source>
</evidence>
<keyword evidence="2" id="KW-1185">Reference proteome</keyword>
<protein>
    <submittedName>
        <fullName evidence="1">Uncharacterized protein</fullName>
    </submittedName>
</protein>